<feature type="transmembrane region" description="Helical" evidence="6">
    <location>
        <begin position="376"/>
        <end position="395"/>
    </location>
</feature>
<organism evidence="7 8">
    <name type="scientific">Euphydryas editha</name>
    <name type="common">Edith's checkerspot</name>
    <dbReference type="NCBI Taxonomy" id="104508"/>
    <lineage>
        <taxon>Eukaryota</taxon>
        <taxon>Metazoa</taxon>
        <taxon>Ecdysozoa</taxon>
        <taxon>Arthropoda</taxon>
        <taxon>Hexapoda</taxon>
        <taxon>Insecta</taxon>
        <taxon>Pterygota</taxon>
        <taxon>Neoptera</taxon>
        <taxon>Endopterygota</taxon>
        <taxon>Lepidoptera</taxon>
        <taxon>Glossata</taxon>
        <taxon>Ditrysia</taxon>
        <taxon>Papilionoidea</taxon>
        <taxon>Nymphalidae</taxon>
        <taxon>Nymphalinae</taxon>
        <taxon>Euphydryas</taxon>
    </lineage>
</organism>
<sequence length="583" mass="65314">MEKKASSGSLTAENNDIIISDNEENAVIIDEPLTIKERLLLFFRTHWQGILCFFVPLILIPIHLSFPPEKYQWCAYTLVLMAIFWVTECIPLAVTSFLPIIIFPLTGIMSTTETCYCYMNDTIMMFLGSMMLAYAIEQSGFHMRLALHVIRAVGYSHYRLLFAMCFTTMFVSMWITNTAATTMMVPINFALLRVFEDQNLLQIYDTGTDGEKVASDITTCYFCAATFSATIGGVGTLVGTATNLVFKGLFSRMYPEAPEYLSFPKFSAFAIPYMLIMEIFLYFYLLVVYLGYLRPNSEAAKKAKLTPSGIEAAKTAVTDNLEKLGPITIWEILVIILFSGAILLFFCRTPQIFTGWGDIIPLYFDIEDTKFVKDSAAAMLIGFLMLLLPSSLIFFENFTAKYYGDLPKKRIQSVLIWDKVNEVMPYSFMFLLGGGFALSNAAKKDYTDLNGKIGTLLRSLKDLPNKLIILLIIIFTVFTTNFASNVAVCNVISPIVMQLAKEINQNPLWYNIAAGFSSSYALCLPVGTPGNLIVQSSANIPTSKMIKAGIGPSVLTIIITWLCVCYWAPVIWSDLHTLPNWIE</sequence>
<reference evidence="7" key="1">
    <citation type="submission" date="2022-03" db="EMBL/GenBank/DDBJ databases">
        <authorList>
            <person name="Tunstrom K."/>
        </authorList>
    </citation>
    <scope>NUCLEOTIDE SEQUENCE</scope>
</reference>
<evidence type="ECO:0008006" key="9">
    <source>
        <dbReference type="Google" id="ProtNLM"/>
    </source>
</evidence>
<dbReference type="GO" id="GO:0005886">
    <property type="term" value="C:plasma membrane"/>
    <property type="evidence" value="ECO:0007669"/>
    <property type="project" value="TreeGrafter"/>
</dbReference>
<feature type="transmembrane region" description="Helical" evidence="6">
    <location>
        <begin position="423"/>
        <end position="442"/>
    </location>
</feature>
<dbReference type="InterPro" id="IPR001898">
    <property type="entry name" value="SLC13A/DASS"/>
</dbReference>
<feature type="transmembrane region" description="Helical" evidence="6">
    <location>
        <begin position="78"/>
        <end position="103"/>
    </location>
</feature>
<feature type="transmembrane region" description="Helical" evidence="6">
    <location>
        <begin position="327"/>
        <end position="347"/>
    </location>
</feature>
<dbReference type="Proteomes" id="UP001153954">
    <property type="component" value="Unassembled WGS sequence"/>
</dbReference>
<accession>A0AAU9V8A9</accession>
<evidence type="ECO:0000256" key="1">
    <source>
        <dbReference type="ARBA" id="ARBA00004141"/>
    </source>
</evidence>
<evidence type="ECO:0000256" key="6">
    <source>
        <dbReference type="SAM" id="Phobius"/>
    </source>
</evidence>
<comment type="caution">
    <text evidence="7">The sequence shown here is derived from an EMBL/GenBank/DDBJ whole genome shotgun (WGS) entry which is preliminary data.</text>
</comment>
<feature type="transmembrane region" description="Helical" evidence="6">
    <location>
        <begin position="156"/>
        <end position="175"/>
    </location>
</feature>
<evidence type="ECO:0000256" key="5">
    <source>
        <dbReference type="ARBA" id="ARBA00023136"/>
    </source>
</evidence>
<keyword evidence="5 6" id="KW-0472">Membrane</keyword>
<protein>
    <recommendedName>
        <fullName evidence="9">Protein I'm not dead yet</fullName>
    </recommendedName>
</protein>
<keyword evidence="8" id="KW-1185">Reference proteome</keyword>
<evidence type="ECO:0000256" key="4">
    <source>
        <dbReference type="ARBA" id="ARBA00022989"/>
    </source>
</evidence>
<evidence type="ECO:0000313" key="8">
    <source>
        <dbReference type="Proteomes" id="UP001153954"/>
    </source>
</evidence>
<comment type="subcellular location">
    <subcellularLocation>
        <location evidence="1">Membrane</location>
        <topology evidence="1">Multi-pass membrane protein</topology>
    </subcellularLocation>
</comment>
<evidence type="ECO:0000256" key="2">
    <source>
        <dbReference type="ARBA" id="ARBA00006772"/>
    </source>
</evidence>
<feature type="transmembrane region" description="Helical" evidence="6">
    <location>
        <begin position="115"/>
        <end position="136"/>
    </location>
</feature>
<evidence type="ECO:0000313" key="7">
    <source>
        <dbReference type="EMBL" id="CAH2106488.1"/>
    </source>
</evidence>
<dbReference type="AlphaFoldDB" id="A0AAU9V8A9"/>
<name>A0AAU9V8A9_EUPED</name>
<evidence type="ECO:0000256" key="3">
    <source>
        <dbReference type="ARBA" id="ARBA00022692"/>
    </source>
</evidence>
<feature type="transmembrane region" description="Helical" evidence="6">
    <location>
        <begin position="467"/>
        <end position="488"/>
    </location>
</feature>
<keyword evidence="3 6" id="KW-0812">Transmembrane</keyword>
<dbReference type="Pfam" id="PF00939">
    <property type="entry name" value="Na_sulph_symp"/>
    <property type="match status" value="1"/>
</dbReference>
<dbReference type="GO" id="GO:0015141">
    <property type="term" value="F:succinate transmembrane transporter activity"/>
    <property type="evidence" value="ECO:0007669"/>
    <property type="project" value="TreeGrafter"/>
</dbReference>
<feature type="transmembrane region" description="Helical" evidence="6">
    <location>
        <begin position="270"/>
        <end position="292"/>
    </location>
</feature>
<proteinExistence type="inferred from homology"/>
<gene>
    <name evidence="7" type="ORF">EEDITHA_LOCUS20617</name>
</gene>
<comment type="similarity">
    <text evidence="2">Belongs to the SLC13A/DASS transporter (TC 2.A.47) family. NADC subfamily.</text>
</comment>
<feature type="transmembrane region" description="Helical" evidence="6">
    <location>
        <begin position="46"/>
        <end position="66"/>
    </location>
</feature>
<dbReference type="PANTHER" id="PTHR10283">
    <property type="entry name" value="SOLUTE CARRIER FAMILY 13 MEMBER"/>
    <property type="match status" value="1"/>
</dbReference>
<dbReference type="GO" id="GO:0015137">
    <property type="term" value="F:citrate transmembrane transporter activity"/>
    <property type="evidence" value="ECO:0007669"/>
    <property type="project" value="TreeGrafter"/>
</dbReference>
<keyword evidence="4 6" id="KW-1133">Transmembrane helix</keyword>
<dbReference type="PANTHER" id="PTHR10283:SF82">
    <property type="entry name" value="SOLUTE CARRIER FAMILY 13 MEMBER 2"/>
    <property type="match status" value="1"/>
</dbReference>
<feature type="transmembrane region" description="Helical" evidence="6">
    <location>
        <begin position="548"/>
        <end position="569"/>
    </location>
</feature>
<dbReference type="EMBL" id="CAKOGL010000029">
    <property type="protein sequence ID" value="CAH2106488.1"/>
    <property type="molecule type" value="Genomic_DNA"/>
</dbReference>